<reference evidence="2 3" key="1">
    <citation type="submission" date="2018-06" db="EMBL/GenBank/DDBJ databases">
        <title>Genomic Encyclopedia of Archaeal and Bacterial Type Strains, Phase II (KMG-II): from individual species to whole genera.</title>
        <authorList>
            <person name="Goeker M."/>
        </authorList>
    </citation>
    <scope>NUCLEOTIDE SEQUENCE [LARGE SCALE GENOMIC DNA]</scope>
    <source>
        <strain evidence="2 3">DSM 23857</strain>
    </source>
</reference>
<feature type="transmembrane region" description="Helical" evidence="1">
    <location>
        <begin position="25"/>
        <end position="42"/>
    </location>
</feature>
<evidence type="ECO:0000256" key="1">
    <source>
        <dbReference type="SAM" id="Phobius"/>
    </source>
</evidence>
<dbReference type="Proteomes" id="UP000249547">
    <property type="component" value="Unassembled WGS sequence"/>
</dbReference>
<dbReference type="EMBL" id="QLLL01000003">
    <property type="protein sequence ID" value="RAJ06711.1"/>
    <property type="molecule type" value="Genomic_DNA"/>
</dbReference>
<accession>A0A327QR39</accession>
<protein>
    <submittedName>
        <fullName evidence="2">Uncharacterized protein</fullName>
    </submittedName>
</protein>
<comment type="caution">
    <text evidence="2">The sequence shown here is derived from an EMBL/GenBank/DDBJ whole genome shotgun (WGS) entry which is preliminary data.</text>
</comment>
<gene>
    <name evidence="2" type="ORF">LX64_01838</name>
</gene>
<dbReference type="AlphaFoldDB" id="A0A327QR39"/>
<keyword evidence="1" id="KW-1133">Transmembrane helix</keyword>
<keyword evidence="1" id="KW-0812">Transmembrane</keyword>
<sequence length="149" mass="17301">MYAISFILYLLALLCYYFQYDTLKLVAFVGGSMIIWISRMIVNYKKVGIIELNESRIVVHANEHRVVHDIPGLTTIEIFVLEVEGERNGRMSFANGSGNYLELGVDRTIIKYQFFLAEEHVVLLRNLLDSWRQHKVSFTAKSASRFRIH</sequence>
<proteinExistence type="predicted"/>
<evidence type="ECO:0000313" key="3">
    <source>
        <dbReference type="Proteomes" id="UP000249547"/>
    </source>
</evidence>
<organism evidence="2 3">
    <name type="scientific">Chitinophaga skermanii</name>
    <dbReference type="NCBI Taxonomy" id="331697"/>
    <lineage>
        <taxon>Bacteria</taxon>
        <taxon>Pseudomonadati</taxon>
        <taxon>Bacteroidota</taxon>
        <taxon>Chitinophagia</taxon>
        <taxon>Chitinophagales</taxon>
        <taxon>Chitinophagaceae</taxon>
        <taxon>Chitinophaga</taxon>
    </lineage>
</organism>
<name>A0A327QR39_9BACT</name>
<keyword evidence="3" id="KW-1185">Reference proteome</keyword>
<evidence type="ECO:0000313" key="2">
    <source>
        <dbReference type="EMBL" id="RAJ06711.1"/>
    </source>
</evidence>
<keyword evidence="1" id="KW-0472">Membrane</keyword>